<reference evidence="3" key="1">
    <citation type="submission" date="2020-06" db="EMBL/GenBank/DDBJ databases">
        <authorList>
            <person name="Li T."/>
            <person name="Hu X."/>
            <person name="Zhang T."/>
            <person name="Song X."/>
            <person name="Zhang H."/>
            <person name="Dai N."/>
            <person name="Sheng W."/>
            <person name="Hou X."/>
            <person name="Wei L."/>
        </authorList>
    </citation>
    <scope>NUCLEOTIDE SEQUENCE</scope>
    <source>
        <strain evidence="3">KEN1</strain>
        <tissue evidence="3">Leaf</tissue>
    </source>
</reference>
<accession>A0AAW2SRA6</accession>
<dbReference type="CDD" id="cd00303">
    <property type="entry name" value="retropepsin_like"/>
    <property type="match status" value="1"/>
</dbReference>
<name>A0AAW2SRA6_9LAMI</name>
<dbReference type="CDD" id="cd01647">
    <property type="entry name" value="RT_LTR"/>
    <property type="match status" value="1"/>
</dbReference>
<organism evidence="3">
    <name type="scientific">Sesamum latifolium</name>
    <dbReference type="NCBI Taxonomy" id="2727402"/>
    <lineage>
        <taxon>Eukaryota</taxon>
        <taxon>Viridiplantae</taxon>
        <taxon>Streptophyta</taxon>
        <taxon>Embryophyta</taxon>
        <taxon>Tracheophyta</taxon>
        <taxon>Spermatophyta</taxon>
        <taxon>Magnoliopsida</taxon>
        <taxon>eudicotyledons</taxon>
        <taxon>Gunneridae</taxon>
        <taxon>Pentapetalae</taxon>
        <taxon>asterids</taxon>
        <taxon>lamiids</taxon>
        <taxon>Lamiales</taxon>
        <taxon>Pedaliaceae</taxon>
        <taxon>Sesamum</taxon>
    </lineage>
</organism>
<dbReference type="Gene3D" id="3.10.10.10">
    <property type="entry name" value="HIV Type 1 Reverse Transcriptase, subunit A, domain 1"/>
    <property type="match status" value="2"/>
</dbReference>
<dbReference type="InterPro" id="IPR043128">
    <property type="entry name" value="Rev_trsase/Diguanyl_cyclase"/>
</dbReference>
<dbReference type="Gene3D" id="2.40.70.10">
    <property type="entry name" value="Acid Proteases"/>
    <property type="match status" value="1"/>
</dbReference>
<feature type="signal peptide" evidence="1">
    <location>
        <begin position="1"/>
        <end position="21"/>
    </location>
</feature>
<dbReference type="GO" id="GO:0003964">
    <property type="term" value="F:RNA-directed DNA polymerase activity"/>
    <property type="evidence" value="ECO:0007669"/>
    <property type="project" value="UniProtKB-KW"/>
</dbReference>
<evidence type="ECO:0000256" key="1">
    <source>
        <dbReference type="SAM" id="SignalP"/>
    </source>
</evidence>
<dbReference type="Pfam" id="PF13975">
    <property type="entry name" value="gag-asp_proteas"/>
    <property type="match status" value="1"/>
</dbReference>
<sequence>MLLLSHSVLLFLSARCAGVGGSSVGVLLFCGSSRLLRTASHTVPLFPHCGRRFVVQEIASAFGGGGIADMRRDMDQMSIQIGLLQHAVENFLFDIEQYFLAENVEDEARKVSTAIMYLTVLSRERRVQCQAGITEIGAYRLRVRLRESLLGADASRAKPVELQASTSGGNDSEEDKDNLGAISQWCNTLSHQIHGKPIRAMIDTGAIHNYLMSAKVERLGLVLEKGVGRVKAINSTAQPIAGVAKFVLIKVGPFEGKTNLSVVVMDDFKLILGLEFFRADWRKNLSAIQFEKGCKRSEPSCLYSLRFDEIEETSGSIPGVVNKLLKEFEDVMPDEMPCKLPPKRVVDHEIELILGTKSSTKAPYRMLQPELVELRKQLKDMLESGIIKPAKSPYRASVLFQKKADGSLCMCCDYRALNKITVKNKYPIPLVRIKEGHEAKTKVVMRYGASEFLVMFFGLTNAPATFSTLMNQVTHGFFDEFVVVYLDDIVIYSGTLAEHVEHLRQVLTRLCKHELYAKGVEVLICSGDY</sequence>
<dbReference type="InterPro" id="IPR043502">
    <property type="entry name" value="DNA/RNA_pol_sf"/>
</dbReference>
<dbReference type="AlphaFoldDB" id="A0AAW2SRA6"/>
<proteinExistence type="predicted"/>
<dbReference type="InterPro" id="IPR000477">
    <property type="entry name" value="RT_dom"/>
</dbReference>
<evidence type="ECO:0000313" key="3">
    <source>
        <dbReference type="EMBL" id="KAL0394973.1"/>
    </source>
</evidence>
<dbReference type="SUPFAM" id="SSF50630">
    <property type="entry name" value="Acid proteases"/>
    <property type="match status" value="1"/>
</dbReference>
<gene>
    <name evidence="3" type="ORF">Slati_4463500</name>
</gene>
<keyword evidence="3" id="KW-0808">Transferase</keyword>
<feature type="chain" id="PRO_5043935125" evidence="1">
    <location>
        <begin position="22"/>
        <end position="529"/>
    </location>
</feature>
<evidence type="ECO:0000259" key="2">
    <source>
        <dbReference type="Pfam" id="PF00078"/>
    </source>
</evidence>
<dbReference type="InterPro" id="IPR021109">
    <property type="entry name" value="Peptidase_aspartic_dom_sf"/>
</dbReference>
<dbReference type="InterPro" id="IPR053134">
    <property type="entry name" value="RNA-dir_DNA_polymerase"/>
</dbReference>
<keyword evidence="1" id="KW-0732">Signal</keyword>
<dbReference type="PANTHER" id="PTHR24559:SF436">
    <property type="entry name" value="RNA-DIRECTED DNA POLYMERASE HOMOLOG"/>
    <property type="match status" value="1"/>
</dbReference>
<dbReference type="SUPFAM" id="SSF56672">
    <property type="entry name" value="DNA/RNA polymerases"/>
    <property type="match status" value="1"/>
</dbReference>
<dbReference type="Gene3D" id="3.30.70.270">
    <property type="match status" value="1"/>
</dbReference>
<reference evidence="3" key="2">
    <citation type="journal article" date="2024" name="Plant">
        <title>Genomic evolution and insights into agronomic trait innovations of Sesamum species.</title>
        <authorList>
            <person name="Miao H."/>
            <person name="Wang L."/>
            <person name="Qu L."/>
            <person name="Liu H."/>
            <person name="Sun Y."/>
            <person name="Le M."/>
            <person name="Wang Q."/>
            <person name="Wei S."/>
            <person name="Zheng Y."/>
            <person name="Lin W."/>
            <person name="Duan Y."/>
            <person name="Cao H."/>
            <person name="Xiong S."/>
            <person name="Wang X."/>
            <person name="Wei L."/>
            <person name="Li C."/>
            <person name="Ma Q."/>
            <person name="Ju M."/>
            <person name="Zhao R."/>
            <person name="Li G."/>
            <person name="Mu C."/>
            <person name="Tian Q."/>
            <person name="Mei H."/>
            <person name="Zhang T."/>
            <person name="Gao T."/>
            <person name="Zhang H."/>
        </authorList>
    </citation>
    <scope>NUCLEOTIDE SEQUENCE</scope>
    <source>
        <strain evidence="3">KEN1</strain>
    </source>
</reference>
<dbReference type="PANTHER" id="PTHR24559">
    <property type="entry name" value="TRANSPOSON TY3-I GAG-POL POLYPROTEIN"/>
    <property type="match status" value="1"/>
</dbReference>
<feature type="domain" description="Reverse transcriptase" evidence="2">
    <location>
        <begin position="450"/>
        <end position="515"/>
    </location>
</feature>
<dbReference type="Pfam" id="PF00078">
    <property type="entry name" value="RVT_1"/>
    <property type="match status" value="1"/>
</dbReference>
<keyword evidence="3" id="KW-0548">Nucleotidyltransferase</keyword>
<keyword evidence="3" id="KW-0695">RNA-directed DNA polymerase</keyword>
<comment type="caution">
    <text evidence="3">The sequence shown here is derived from an EMBL/GenBank/DDBJ whole genome shotgun (WGS) entry which is preliminary data.</text>
</comment>
<dbReference type="EMBL" id="JACGWN010000016">
    <property type="protein sequence ID" value="KAL0394973.1"/>
    <property type="molecule type" value="Genomic_DNA"/>
</dbReference>
<protein>
    <submittedName>
        <fullName evidence="3">RNA-directed DNA polymerase</fullName>
    </submittedName>
</protein>